<protein>
    <submittedName>
        <fullName evidence="2">Glycosyltransferase</fullName>
    </submittedName>
</protein>
<proteinExistence type="predicted"/>
<organism evidence="2 3">
    <name type="scientific">Paenibacillus dendrobii</name>
    <dbReference type="NCBI Taxonomy" id="2691084"/>
    <lineage>
        <taxon>Bacteria</taxon>
        <taxon>Bacillati</taxon>
        <taxon>Bacillota</taxon>
        <taxon>Bacilli</taxon>
        <taxon>Bacillales</taxon>
        <taxon>Paenibacillaceae</taxon>
        <taxon>Paenibacillus</taxon>
    </lineage>
</organism>
<dbReference type="Proteomes" id="UP000460318">
    <property type="component" value="Unassembled WGS sequence"/>
</dbReference>
<evidence type="ECO:0000313" key="2">
    <source>
        <dbReference type="EMBL" id="MWV42737.1"/>
    </source>
</evidence>
<sequence>MKVLFTFFNPSGGMETLNRVRSKALMEKGIECHLLYNLDGQGRKNIENIPTFILSDESKIRHLIEREKYTAIVVCTDIKMLERMRNIGYSGVLIYEVQGLGTPEETDFILQNYKLNIERLADALLYPRNPYLTKLLGSYFPNIPQFSFDDPLDSGHFGYIKCPPTSSPIIGWVGRIQQNKNWREFLQIGERLVQLNPEMRLWFFDDDTLAHPNELQSFHQFLSASPLLSARLIRNSSVPHKHMAAYLSMIGDSGGLLISTSIHEGFGYIVAESMLCRCPVLSTNSGGVQRLIYNDLTGKFYTLGNIEEAVQKALSLMIDINHRNWLTQNAEAHIKKHFSTDFYSYQFLEMIKVLSNSS</sequence>
<dbReference type="InterPro" id="IPR001296">
    <property type="entry name" value="Glyco_trans_1"/>
</dbReference>
<feature type="domain" description="Glycosyl transferase family 1" evidence="1">
    <location>
        <begin position="165"/>
        <end position="331"/>
    </location>
</feature>
<evidence type="ECO:0000313" key="3">
    <source>
        <dbReference type="Proteomes" id="UP000460318"/>
    </source>
</evidence>
<dbReference type="PANTHER" id="PTHR45947:SF3">
    <property type="entry name" value="SULFOQUINOVOSYL TRANSFERASE SQD2"/>
    <property type="match status" value="1"/>
</dbReference>
<dbReference type="AlphaFoldDB" id="A0A7X3IIK7"/>
<dbReference type="RefSeq" id="WP_160496312.1">
    <property type="nucleotide sequence ID" value="NZ_WUBI01000001.1"/>
</dbReference>
<name>A0A7X3IIK7_9BACL</name>
<comment type="caution">
    <text evidence="2">The sequence shown here is derived from an EMBL/GenBank/DDBJ whole genome shotgun (WGS) entry which is preliminary data.</text>
</comment>
<dbReference type="SUPFAM" id="SSF53756">
    <property type="entry name" value="UDP-Glycosyltransferase/glycogen phosphorylase"/>
    <property type="match status" value="1"/>
</dbReference>
<accession>A0A7X3IIK7</accession>
<keyword evidence="2" id="KW-0808">Transferase</keyword>
<dbReference type="GO" id="GO:0016757">
    <property type="term" value="F:glycosyltransferase activity"/>
    <property type="evidence" value="ECO:0007669"/>
    <property type="project" value="InterPro"/>
</dbReference>
<dbReference type="Pfam" id="PF00534">
    <property type="entry name" value="Glycos_transf_1"/>
    <property type="match status" value="1"/>
</dbReference>
<dbReference type="EMBL" id="WUBI01000001">
    <property type="protein sequence ID" value="MWV42737.1"/>
    <property type="molecule type" value="Genomic_DNA"/>
</dbReference>
<gene>
    <name evidence="2" type="ORF">GRF59_03775</name>
</gene>
<dbReference type="CDD" id="cd03801">
    <property type="entry name" value="GT4_PimA-like"/>
    <property type="match status" value="1"/>
</dbReference>
<dbReference type="Gene3D" id="3.40.50.2000">
    <property type="entry name" value="Glycogen Phosphorylase B"/>
    <property type="match status" value="1"/>
</dbReference>
<evidence type="ECO:0000259" key="1">
    <source>
        <dbReference type="Pfam" id="PF00534"/>
    </source>
</evidence>
<dbReference type="InterPro" id="IPR050194">
    <property type="entry name" value="Glycosyltransferase_grp1"/>
</dbReference>
<dbReference type="PANTHER" id="PTHR45947">
    <property type="entry name" value="SULFOQUINOVOSYL TRANSFERASE SQD2"/>
    <property type="match status" value="1"/>
</dbReference>
<keyword evidence="3" id="KW-1185">Reference proteome</keyword>
<reference evidence="2 3" key="1">
    <citation type="submission" date="2019-12" db="EMBL/GenBank/DDBJ databases">
        <title>Paenibacillus sp. nov., an endophytic bacterium isolated from the stem of Dendrobium.</title>
        <authorList>
            <person name="Zhao R."/>
        </authorList>
    </citation>
    <scope>NUCLEOTIDE SEQUENCE [LARGE SCALE GENOMIC DNA]</scope>
    <source>
        <strain evidence="2 3">HJL G12</strain>
    </source>
</reference>